<dbReference type="RefSeq" id="WP_092786051.1">
    <property type="nucleotide sequence ID" value="NZ_FNAP01000007.1"/>
</dbReference>
<keyword evidence="6 9" id="KW-1133">Transmembrane helix</keyword>
<evidence type="ECO:0000313" key="10">
    <source>
        <dbReference type="EMBL" id="SDE48288.1"/>
    </source>
</evidence>
<dbReference type="Proteomes" id="UP000199412">
    <property type="component" value="Unassembled WGS sequence"/>
</dbReference>
<dbReference type="InterPro" id="IPR009315">
    <property type="entry name" value="P_starv_induced_PsiE"/>
</dbReference>
<evidence type="ECO:0000256" key="4">
    <source>
        <dbReference type="ARBA" id="ARBA00022475"/>
    </source>
</evidence>
<dbReference type="OrthoDB" id="9792470at2"/>
<feature type="transmembrane region" description="Helical" evidence="9">
    <location>
        <begin position="68"/>
        <end position="87"/>
    </location>
</feature>
<accession>A0A1G7D9G3</accession>
<dbReference type="EMBL" id="FNAP01000007">
    <property type="protein sequence ID" value="SDE48288.1"/>
    <property type="molecule type" value="Genomic_DNA"/>
</dbReference>
<gene>
    <name evidence="10" type="ORF">SAMN05421720_10792</name>
</gene>
<dbReference type="GO" id="GO:0016036">
    <property type="term" value="P:cellular response to phosphate starvation"/>
    <property type="evidence" value="ECO:0007669"/>
    <property type="project" value="InterPro"/>
</dbReference>
<evidence type="ECO:0000256" key="9">
    <source>
        <dbReference type="SAM" id="Phobius"/>
    </source>
</evidence>
<feature type="region of interest" description="Disordered" evidence="8">
    <location>
        <begin position="128"/>
        <end position="154"/>
    </location>
</feature>
<dbReference type="PANTHER" id="PTHR37819">
    <property type="entry name" value="PROTEIN PSIE"/>
    <property type="match status" value="1"/>
</dbReference>
<evidence type="ECO:0000256" key="2">
    <source>
        <dbReference type="ARBA" id="ARBA00005632"/>
    </source>
</evidence>
<evidence type="ECO:0000256" key="6">
    <source>
        <dbReference type="ARBA" id="ARBA00022989"/>
    </source>
</evidence>
<comment type="similarity">
    <text evidence="2">Belongs to the PsiE family.</text>
</comment>
<proteinExistence type="inferred from homology"/>
<evidence type="ECO:0000256" key="5">
    <source>
        <dbReference type="ARBA" id="ARBA00022692"/>
    </source>
</evidence>
<dbReference type="STRING" id="69960.SAMN05421720_10792"/>
<feature type="transmembrane region" description="Helical" evidence="9">
    <location>
        <begin position="93"/>
        <end position="112"/>
    </location>
</feature>
<dbReference type="GO" id="GO:0005886">
    <property type="term" value="C:plasma membrane"/>
    <property type="evidence" value="ECO:0007669"/>
    <property type="project" value="UniProtKB-SubCell"/>
</dbReference>
<feature type="transmembrane region" description="Helical" evidence="9">
    <location>
        <begin position="40"/>
        <end position="61"/>
    </location>
</feature>
<protein>
    <recommendedName>
        <fullName evidence="3">Protein PsiE</fullName>
    </recommendedName>
</protein>
<keyword evidence="4" id="KW-1003">Cell membrane</keyword>
<dbReference type="InterPro" id="IPR020948">
    <property type="entry name" value="P_starv_induced_PsiE-like"/>
</dbReference>
<feature type="compositionally biased region" description="Basic and acidic residues" evidence="8">
    <location>
        <begin position="128"/>
        <end position="139"/>
    </location>
</feature>
<reference evidence="10 11" key="1">
    <citation type="submission" date="2016-10" db="EMBL/GenBank/DDBJ databases">
        <authorList>
            <person name="de Groot N.N."/>
        </authorList>
    </citation>
    <scope>NUCLEOTIDE SEQUENCE [LARGE SCALE GENOMIC DNA]</scope>
    <source>
        <strain evidence="10 11">ATCC 700224</strain>
    </source>
</reference>
<sequence length="154" mass="17057">MSPTHLIGAAERILLGFVVVMTIVAVGLEIWAVYLNRTVTLADILLLFLYAEVLSMVKVYYARERAAFLYPILIAMTALSRLIVLQSKEMDPRAIFFEASAILILAGALVLMRSPVLRGLVDRGLGDRPTGHPAMRDSEDTTQDAPPELSDRMR</sequence>
<evidence type="ECO:0000313" key="11">
    <source>
        <dbReference type="Proteomes" id="UP000199412"/>
    </source>
</evidence>
<feature type="transmembrane region" description="Helical" evidence="9">
    <location>
        <begin position="12"/>
        <end position="34"/>
    </location>
</feature>
<evidence type="ECO:0000256" key="8">
    <source>
        <dbReference type="SAM" id="MobiDB-lite"/>
    </source>
</evidence>
<keyword evidence="7 9" id="KW-0472">Membrane</keyword>
<dbReference type="PANTHER" id="PTHR37819:SF1">
    <property type="entry name" value="PROTEIN PSIE"/>
    <property type="match status" value="1"/>
</dbReference>
<evidence type="ECO:0000256" key="7">
    <source>
        <dbReference type="ARBA" id="ARBA00023136"/>
    </source>
</evidence>
<evidence type="ECO:0000256" key="3">
    <source>
        <dbReference type="ARBA" id="ARBA00021903"/>
    </source>
</evidence>
<evidence type="ECO:0000256" key="1">
    <source>
        <dbReference type="ARBA" id="ARBA00004429"/>
    </source>
</evidence>
<comment type="subcellular location">
    <subcellularLocation>
        <location evidence="1">Cell inner membrane</location>
        <topology evidence="1">Multi-pass membrane protein</topology>
    </subcellularLocation>
</comment>
<dbReference type="AlphaFoldDB" id="A0A1G7D9G3"/>
<organism evidence="10 11">
    <name type="scientific">Rhodospira trueperi</name>
    <dbReference type="NCBI Taxonomy" id="69960"/>
    <lineage>
        <taxon>Bacteria</taxon>
        <taxon>Pseudomonadati</taxon>
        <taxon>Pseudomonadota</taxon>
        <taxon>Alphaproteobacteria</taxon>
        <taxon>Rhodospirillales</taxon>
        <taxon>Rhodospirillaceae</taxon>
        <taxon>Rhodospira</taxon>
    </lineage>
</organism>
<dbReference type="Pfam" id="PF06146">
    <property type="entry name" value="PsiE"/>
    <property type="match status" value="1"/>
</dbReference>
<keyword evidence="11" id="KW-1185">Reference proteome</keyword>
<keyword evidence="5 9" id="KW-0812">Transmembrane</keyword>
<name>A0A1G7D9G3_9PROT</name>